<protein>
    <submittedName>
        <fullName evidence="1">Uncharacterized protein</fullName>
    </submittedName>
</protein>
<name>A0A1I5RG88_9BACT</name>
<reference evidence="1 2" key="1">
    <citation type="submission" date="2016-10" db="EMBL/GenBank/DDBJ databases">
        <authorList>
            <person name="de Groot N.N."/>
        </authorList>
    </citation>
    <scope>NUCLEOTIDE SEQUENCE [LARGE SCALE GENOMIC DNA]</scope>
    <source>
        <strain evidence="2">E92,LMG 26720,CCM 7988</strain>
    </source>
</reference>
<proteinExistence type="predicted"/>
<dbReference type="EMBL" id="FOXH01000004">
    <property type="protein sequence ID" value="SFP57589.1"/>
    <property type="molecule type" value="Genomic_DNA"/>
</dbReference>
<evidence type="ECO:0000313" key="2">
    <source>
        <dbReference type="Proteomes" id="UP000199306"/>
    </source>
</evidence>
<accession>A0A1I5RG88</accession>
<dbReference type="RefSeq" id="WP_092015218.1">
    <property type="nucleotide sequence ID" value="NZ_FOXH01000004.1"/>
</dbReference>
<sequence>MKNPSTRLTRFFALLGVLFVLGLITLLKNKPEKQTLVEIGKTYRFEFNEYGARTPRIFETFQEAIAKKDQFGISVLLAENKCIYLPDSVEVRVLKISKDICFVSVLKGKYSGQEVYVNKNTLTGL</sequence>
<evidence type="ECO:0000313" key="1">
    <source>
        <dbReference type="EMBL" id="SFP57589.1"/>
    </source>
</evidence>
<organism evidence="1 2">
    <name type="scientific">Pseudarcicella hirudinis</name>
    <dbReference type="NCBI Taxonomy" id="1079859"/>
    <lineage>
        <taxon>Bacteria</taxon>
        <taxon>Pseudomonadati</taxon>
        <taxon>Bacteroidota</taxon>
        <taxon>Cytophagia</taxon>
        <taxon>Cytophagales</taxon>
        <taxon>Flectobacillaceae</taxon>
        <taxon>Pseudarcicella</taxon>
    </lineage>
</organism>
<dbReference type="AlphaFoldDB" id="A0A1I5RG88"/>
<keyword evidence="2" id="KW-1185">Reference proteome</keyword>
<gene>
    <name evidence="1" type="ORF">SAMN04515674_10464</name>
</gene>
<dbReference type="Proteomes" id="UP000199306">
    <property type="component" value="Unassembled WGS sequence"/>
</dbReference>